<keyword evidence="2 3" id="KW-0732">Signal</keyword>
<evidence type="ECO:0000256" key="3">
    <source>
        <dbReference type="SAM" id="SignalP"/>
    </source>
</evidence>
<geneLocation type="plasmid" evidence="5 6">
    <name>unnamed5</name>
</geneLocation>
<evidence type="ECO:0000256" key="1">
    <source>
        <dbReference type="ARBA" id="ARBA00010333"/>
    </source>
</evidence>
<feature type="chain" id="PRO_5037563072" evidence="3">
    <location>
        <begin position="20"/>
        <end position="243"/>
    </location>
</feature>
<evidence type="ECO:0000256" key="2">
    <source>
        <dbReference type="ARBA" id="ARBA00022729"/>
    </source>
</evidence>
<dbReference type="RefSeq" id="WP_208845153.1">
    <property type="nucleotide sequence ID" value="NZ_CP072135.1"/>
</dbReference>
<dbReference type="KEGG" id="pxi:J5O05_18815"/>
<dbReference type="PANTHER" id="PTHR35936:SF25">
    <property type="entry name" value="ABC TRANSPORTER SUBSTRATE-BINDING PROTEIN"/>
    <property type="match status" value="1"/>
</dbReference>
<keyword evidence="5" id="KW-0614">Plasmid</keyword>
<dbReference type="AlphaFoldDB" id="A0A975HMW3"/>
<dbReference type="Gene3D" id="3.40.190.10">
    <property type="entry name" value="Periplasmic binding protein-like II"/>
    <property type="match status" value="2"/>
</dbReference>
<keyword evidence="6" id="KW-1185">Reference proteome</keyword>
<feature type="signal peptide" evidence="3">
    <location>
        <begin position="1"/>
        <end position="19"/>
    </location>
</feature>
<dbReference type="SUPFAM" id="SSF53850">
    <property type="entry name" value="Periplasmic binding protein-like II"/>
    <property type="match status" value="1"/>
</dbReference>
<sequence>MKWTAIACCMLLLPFLSSAEGEDVYVGGHSIWPPYFISTQSGLSVEIVKAAFNASNKGFEFHPSPFSRAMRELAKGDLDLITALWKTPAREAVYEFSEPYISNQLFFVSSASVPIDYQGLESLSGHHICTILGFGYQSLLDPIKDLKQMTLLELRTCLLQLHKERVEGVIADKHAALYEFKQDPAFSSFSFREPIIADWPVHIAVLKSNPRASQIIESFNQGLRLIQQNGTYDQIVNRYMETR</sequence>
<dbReference type="PANTHER" id="PTHR35936">
    <property type="entry name" value="MEMBRANE-BOUND LYTIC MUREIN TRANSGLYCOSYLASE F"/>
    <property type="match status" value="1"/>
</dbReference>
<comment type="similarity">
    <text evidence="1">Belongs to the bacterial solute-binding protein 3 family.</text>
</comment>
<organism evidence="5 6">
    <name type="scientific">Pseudoalteromonas xiamenensis</name>
    <dbReference type="NCBI Taxonomy" id="882626"/>
    <lineage>
        <taxon>Bacteria</taxon>
        <taxon>Pseudomonadati</taxon>
        <taxon>Pseudomonadota</taxon>
        <taxon>Gammaproteobacteria</taxon>
        <taxon>Alteromonadales</taxon>
        <taxon>Pseudoalteromonadaceae</taxon>
        <taxon>Pseudoalteromonas</taxon>
    </lineage>
</organism>
<feature type="domain" description="Solute-binding protein family 3/N-terminal" evidence="4">
    <location>
        <begin position="23"/>
        <end position="243"/>
    </location>
</feature>
<dbReference type="Proteomes" id="UP000664904">
    <property type="component" value="Plasmid unnamed5"/>
</dbReference>
<accession>A0A975HMW3</accession>
<gene>
    <name evidence="5" type="ORF">J5O05_18815</name>
</gene>
<proteinExistence type="inferred from homology"/>
<evidence type="ECO:0000313" key="5">
    <source>
        <dbReference type="EMBL" id="QTH73541.1"/>
    </source>
</evidence>
<evidence type="ECO:0000313" key="6">
    <source>
        <dbReference type="Proteomes" id="UP000664904"/>
    </source>
</evidence>
<name>A0A975HMW3_9GAMM</name>
<reference evidence="5" key="1">
    <citation type="submission" date="2021-03" db="EMBL/GenBank/DDBJ databases">
        <title>Complete Genome of Pseudoalteromonas xiamenensis STKMTI.2, a new potential marine bacterium producing anti-Vibrio compounds.</title>
        <authorList>
            <person name="Handayani D.P."/>
            <person name="Isnansetyo A."/>
            <person name="Istiqomah I."/>
            <person name="Jumina J."/>
        </authorList>
    </citation>
    <scope>NUCLEOTIDE SEQUENCE</scope>
    <source>
        <strain evidence="5">STKMTI.2</strain>
        <plasmid evidence="5">unnamed5</plasmid>
    </source>
</reference>
<protein>
    <submittedName>
        <fullName evidence="5">Transporter substrate-binding domain-containing protein</fullName>
    </submittedName>
</protein>
<evidence type="ECO:0000259" key="4">
    <source>
        <dbReference type="SMART" id="SM00062"/>
    </source>
</evidence>
<dbReference type="SMART" id="SM00062">
    <property type="entry name" value="PBPb"/>
    <property type="match status" value="1"/>
</dbReference>
<dbReference type="Pfam" id="PF00497">
    <property type="entry name" value="SBP_bac_3"/>
    <property type="match status" value="1"/>
</dbReference>
<dbReference type="InterPro" id="IPR001638">
    <property type="entry name" value="Solute-binding_3/MltF_N"/>
</dbReference>
<dbReference type="EMBL" id="CP072135">
    <property type="protein sequence ID" value="QTH73541.1"/>
    <property type="molecule type" value="Genomic_DNA"/>
</dbReference>